<evidence type="ECO:0000259" key="9">
    <source>
        <dbReference type="Pfam" id="PF00266"/>
    </source>
</evidence>
<dbReference type="EMBL" id="CP000552">
    <property type="protein sequence ID" value="ABM71288.1"/>
    <property type="molecule type" value="Genomic_DNA"/>
</dbReference>
<dbReference type="Gene3D" id="3.40.640.10">
    <property type="entry name" value="Type I PLP-dependent aspartate aminotransferase-like (Major domain)"/>
    <property type="match status" value="1"/>
</dbReference>
<dbReference type="InterPro" id="IPR020578">
    <property type="entry name" value="Aminotrans_V_PyrdxlP_BS"/>
</dbReference>
<comment type="catalytic activity">
    <reaction evidence="6 8">
        <text>(sulfur carrier)-H + L-cysteine = (sulfur carrier)-SH + L-alanine</text>
        <dbReference type="Rhea" id="RHEA:43892"/>
        <dbReference type="Rhea" id="RHEA-COMP:14737"/>
        <dbReference type="Rhea" id="RHEA-COMP:14739"/>
        <dbReference type="ChEBI" id="CHEBI:29917"/>
        <dbReference type="ChEBI" id="CHEBI:35235"/>
        <dbReference type="ChEBI" id="CHEBI:57972"/>
        <dbReference type="ChEBI" id="CHEBI:64428"/>
        <dbReference type="EC" id="2.8.1.7"/>
    </reaction>
</comment>
<dbReference type="STRING" id="167542.P9515_00791"/>
<dbReference type="InterPro" id="IPR000192">
    <property type="entry name" value="Aminotrans_V_dom"/>
</dbReference>
<dbReference type="eggNOG" id="COG0520">
    <property type="taxonomic scope" value="Bacteria"/>
</dbReference>
<dbReference type="KEGG" id="pmc:P9515_00791"/>
<keyword evidence="10" id="KW-0456">Lyase</keyword>
<dbReference type="GO" id="GO:0030170">
    <property type="term" value="F:pyridoxal phosphate binding"/>
    <property type="evidence" value="ECO:0007669"/>
    <property type="project" value="UniProtKB-UniRule"/>
</dbReference>
<evidence type="ECO:0000256" key="6">
    <source>
        <dbReference type="ARBA" id="ARBA00050776"/>
    </source>
</evidence>
<evidence type="ECO:0000313" key="11">
    <source>
        <dbReference type="Proteomes" id="UP000001589"/>
    </source>
</evidence>
<dbReference type="InterPro" id="IPR015422">
    <property type="entry name" value="PyrdxlP-dep_Trfase_small"/>
</dbReference>
<evidence type="ECO:0000256" key="7">
    <source>
        <dbReference type="RuleBase" id="RU004504"/>
    </source>
</evidence>
<dbReference type="GeneID" id="60201358"/>
<dbReference type="CDD" id="cd06453">
    <property type="entry name" value="SufS_like"/>
    <property type="match status" value="1"/>
</dbReference>
<dbReference type="GO" id="GO:0006534">
    <property type="term" value="P:cysteine metabolic process"/>
    <property type="evidence" value="ECO:0007669"/>
    <property type="project" value="UniProtKB-UniRule"/>
</dbReference>
<dbReference type="OrthoDB" id="9804366at2"/>
<accession>A2BU27</accession>
<dbReference type="InterPro" id="IPR016454">
    <property type="entry name" value="Cysteine_dSase"/>
</dbReference>
<keyword evidence="4 8" id="KW-0808">Transferase</keyword>
<evidence type="ECO:0000313" key="10">
    <source>
        <dbReference type="EMBL" id="ABM71288.1"/>
    </source>
</evidence>
<dbReference type="PANTHER" id="PTHR43586:SF8">
    <property type="entry name" value="CYSTEINE DESULFURASE 1, CHLOROPLASTIC"/>
    <property type="match status" value="1"/>
</dbReference>
<dbReference type="PIRSF" id="PIRSF005572">
    <property type="entry name" value="NifS"/>
    <property type="match status" value="1"/>
</dbReference>
<feature type="domain" description="Aminotransferase class V" evidence="9">
    <location>
        <begin position="37"/>
        <end position="410"/>
    </location>
</feature>
<protein>
    <recommendedName>
        <fullName evidence="3 8">Cysteine desulfurase</fullName>
        <ecNumber evidence="3 8">2.8.1.7</ecNumber>
    </recommendedName>
</protein>
<dbReference type="HOGENOM" id="CLU_003433_2_5_3"/>
<dbReference type="Proteomes" id="UP000001589">
    <property type="component" value="Chromosome"/>
</dbReference>
<dbReference type="SUPFAM" id="SSF53383">
    <property type="entry name" value="PLP-dependent transferases"/>
    <property type="match status" value="1"/>
</dbReference>
<organism evidence="10 11">
    <name type="scientific">Prochlorococcus marinus (strain MIT 9515)</name>
    <dbReference type="NCBI Taxonomy" id="167542"/>
    <lineage>
        <taxon>Bacteria</taxon>
        <taxon>Bacillati</taxon>
        <taxon>Cyanobacteriota</taxon>
        <taxon>Cyanophyceae</taxon>
        <taxon>Synechococcales</taxon>
        <taxon>Prochlorococcaceae</taxon>
        <taxon>Prochlorococcus</taxon>
    </lineage>
</organism>
<dbReference type="Gene3D" id="3.90.1150.10">
    <property type="entry name" value="Aspartate Aminotransferase, domain 1"/>
    <property type="match status" value="1"/>
</dbReference>
<dbReference type="Pfam" id="PF00266">
    <property type="entry name" value="Aminotran_5"/>
    <property type="match status" value="1"/>
</dbReference>
<dbReference type="NCBIfam" id="TIGR01979">
    <property type="entry name" value="sufS"/>
    <property type="match status" value="1"/>
</dbReference>
<dbReference type="GO" id="GO:0016829">
    <property type="term" value="F:lyase activity"/>
    <property type="evidence" value="ECO:0007669"/>
    <property type="project" value="UniProtKB-KW"/>
</dbReference>
<dbReference type="PANTHER" id="PTHR43586">
    <property type="entry name" value="CYSTEINE DESULFURASE"/>
    <property type="match status" value="1"/>
</dbReference>
<evidence type="ECO:0000256" key="4">
    <source>
        <dbReference type="ARBA" id="ARBA00022679"/>
    </source>
</evidence>
<name>A2BU27_PROM5</name>
<sequence>METIKNFPQIVKKNFNLVDKKDFPLLENNFKSKNKIIYLDHAATTQKPSQVLEKIEEYYKKFNANVHRGAHQLSAKATEEFENSRSLVAKYINANSTQEIIFTRNATEAINLVARSWGEFTLKENDEIILSVMEHHSNIVPWQMVAAKNQCKLKFVGIDQDGKLDINDFKSKLTNKTKLVSLLHISNTLGCCNPIKEITKLAKVKGSLVLLDACQSLAHQKLDIDELGIDFLAGSGHKLCGPTGIGFLWAKKEILEEIPPFFGGGEMIQDVFEDTSTWAELPHKFEAGTPAIAEAIGLAEAIKYINNIGLDRISEYEKQITKYLFEQLSQIKDLVIIGPPPKIDPNRASLATFYIKGIHSNDIAEILDSKGICIRSGHHCCQPLHRHIGVNSTARVSMNFTTTKDDINAFIEKLKETISFLRLNS</sequence>
<evidence type="ECO:0000256" key="1">
    <source>
        <dbReference type="ARBA" id="ARBA00001933"/>
    </source>
</evidence>
<evidence type="ECO:0000256" key="8">
    <source>
        <dbReference type="RuleBase" id="RU004506"/>
    </source>
</evidence>
<dbReference type="EC" id="2.8.1.7" evidence="3 8"/>
<evidence type="ECO:0000256" key="5">
    <source>
        <dbReference type="ARBA" id="ARBA00022898"/>
    </source>
</evidence>
<dbReference type="AlphaFoldDB" id="A2BU27"/>
<dbReference type="InterPro" id="IPR015424">
    <property type="entry name" value="PyrdxlP-dep_Trfase"/>
</dbReference>
<keyword evidence="5 8" id="KW-0663">Pyridoxal phosphate</keyword>
<gene>
    <name evidence="10" type="ordered locus">P9515_00791</name>
</gene>
<dbReference type="PROSITE" id="PS00595">
    <property type="entry name" value="AA_TRANSFER_CLASS_5"/>
    <property type="match status" value="1"/>
</dbReference>
<comment type="cofactor">
    <cofactor evidence="1 7">
        <name>pyridoxal 5'-phosphate</name>
        <dbReference type="ChEBI" id="CHEBI:597326"/>
    </cofactor>
</comment>
<dbReference type="InterPro" id="IPR010970">
    <property type="entry name" value="Cys_dSase_SufS"/>
</dbReference>
<proteinExistence type="inferred from homology"/>
<dbReference type="GO" id="GO:0031071">
    <property type="term" value="F:cysteine desulfurase activity"/>
    <property type="evidence" value="ECO:0007669"/>
    <property type="project" value="UniProtKB-UniRule"/>
</dbReference>
<comment type="similarity">
    <text evidence="2 8">Belongs to the class-V pyridoxal-phosphate-dependent aminotransferase family. Csd subfamily.</text>
</comment>
<dbReference type="InterPro" id="IPR015421">
    <property type="entry name" value="PyrdxlP-dep_Trfase_major"/>
</dbReference>
<evidence type="ECO:0000256" key="2">
    <source>
        <dbReference type="ARBA" id="ARBA00010447"/>
    </source>
</evidence>
<comment type="function">
    <text evidence="8">Catalyzes the removal of elemental sulfur and selenium atoms from L-cysteine, L-cystine, L-selenocysteine, and L-selenocystine to produce L-alanine.</text>
</comment>
<dbReference type="RefSeq" id="WP_011819405.1">
    <property type="nucleotide sequence ID" value="NC_008817.1"/>
</dbReference>
<reference evidence="10 11" key="1">
    <citation type="journal article" date="2007" name="PLoS Genet.">
        <title>Patterns and implications of gene gain and loss in the evolution of Prochlorococcus.</title>
        <authorList>
            <person name="Kettler G.C."/>
            <person name="Martiny A.C."/>
            <person name="Huang K."/>
            <person name="Zucker J."/>
            <person name="Coleman M.L."/>
            <person name="Rodrigue S."/>
            <person name="Chen F."/>
            <person name="Lapidus A."/>
            <person name="Ferriera S."/>
            <person name="Johnson J."/>
            <person name="Steglich C."/>
            <person name="Church G.M."/>
            <person name="Richardson P."/>
            <person name="Chisholm S.W."/>
        </authorList>
    </citation>
    <scope>NUCLEOTIDE SEQUENCE [LARGE SCALE GENOMIC DNA]</scope>
    <source>
        <strain evidence="10 11">MIT 9515</strain>
    </source>
</reference>
<evidence type="ECO:0000256" key="3">
    <source>
        <dbReference type="ARBA" id="ARBA00012239"/>
    </source>
</evidence>